<dbReference type="Proteomes" id="UP000006352">
    <property type="component" value="Unassembled WGS sequence"/>
</dbReference>
<keyword evidence="2" id="KW-1185">Reference proteome</keyword>
<dbReference type="STRING" id="599839.J4HY56"/>
<evidence type="ECO:0008006" key="3">
    <source>
        <dbReference type="Google" id="ProtNLM"/>
    </source>
</evidence>
<dbReference type="Gene3D" id="3.40.50.150">
    <property type="entry name" value="Vaccinia Virus protein VP39"/>
    <property type="match status" value="1"/>
</dbReference>
<evidence type="ECO:0000313" key="1">
    <source>
        <dbReference type="EMBL" id="CCM03672.1"/>
    </source>
</evidence>
<dbReference type="EMBL" id="HE797122">
    <property type="protein sequence ID" value="CCM03672.1"/>
    <property type="molecule type" value="Genomic_DNA"/>
</dbReference>
<organism evidence="1 2">
    <name type="scientific">Fibroporia radiculosa</name>
    <dbReference type="NCBI Taxonomy" id="599839"/>
    <lineage>
        <taxon>Eukaryota</taxon>
        <taxon>Fungi</taxon>
        <taxon>Dikarya</taxon>
        <taxon>Basidiomycota</taxon>
        <taxon>Agaricomycotina</taxon>
        <taxon>Agaricomycetes</taxon>
        <taxon>Polyporales</taxon>
        <taxon>Fibroporiaceae</taxon>
        <taxon>Fibroporia</taxon>
    </lineage>
</organism>
<dbReference type="OrthoDB" id="2013972at2759"/>
<dbReference type="RefSeq" id="XP_012182955.1">
    <property type="nucleotide sequence ID" value="XM_012327565.1"/>
</dbReference>
<evidence type="ECO:0000313" key="2">
    <source>
        <dbReference type="Proteomes" id="UP000006352"/>
    </source>
</evidence>
<reference evidence="1 2" key="1">
    <citation type="journal article" date="2012" name="Appl. Environ. Microbiol.">
        <title>Short-read sequencing for genomic analysis of the brown rot fungus Fibroporia radiculosa.</title>
        <authorList>
            <person name="Tang J.D."/>
            <person name="Perkins A.D."/>
            <person name="Sonstegard T.S."/>
            <person name="Schroeder S.G."/>
            <person name="Burgess S.C."/>
            <person name="Diehl S.V."/>
        </authorList>
    </citation>
    <scope>NUCLEOTIDE SEQUENCE [LARGE SCALE GENOMIC DNA]</scope>
    <source>
        <strain evidence="1 2">TFFH 294</strain>
    </source>
</reference>
<protein>
    <recommendedName>
        <fullName evidence="3">Methyltransferase domain-containing protein</fullName>
    </recommendedName>
</protein>
<dbReference type="AlphaFoldDB" id="J4HY56"/>
<dbReference type="HOGENOM" id="CLU_010595_5_2_1"/>
<name>J4HY56_9APHY</name>
<accession>J4HY56</accession>
<sequence length="430" mass="47988">MLSALPMHAAMPSNSTDYDMQDDHSDTYSVLSSSSRFAPSIASSATSCDWEMRSASPAPSVYSVTSSLRAASYRHEFGRGINNYSDVYRLPADDEEFERLDLQHLMFMEVMGKYPPPLPDILRDDIPGEQKTCVDLGCGSGSWSVPVFPSSPLPPVLIPSRILDVARDFPHCSAVAVDLVPMQSINMPPNCRSEVDDINLGLQHFYGDFNVVHARLISSGVSPAFSAPTAARADLADRRAISVSDPLPPPLWPCVPSSQIRDYEGLIDQMAQALRPGGLLDLTEFDFRVYDLNKKVILDPKVSAFARWMNLLHDAVQYSGGEPDAANHLETWVSRHSSYEHAVYREFWFASSPWRAGHDAETRWQNRIANVFRDDVLAFLKSGRTLLLGTGLPEKVVDEVEEKARTELMEARVPSYVRVENVYARKKHQP</sequence>
<dbReference type="InParanoid" id="J4HY56"/>
<dbReference type="SUPFAM" id="SSF53335">
    <property type="entry name" value="S-adenosyl-L-methionine-dependent methyltransferases"/>
    <property type="match status" value="1"/>
</dbReference>
<proteinExistence type="predicted"/>
<dbReference type="InterPro" id="IPR029063">
    <property type="entry name" value="SAM-dependent_MTases_sf"/>
</dbReference>
<dbReference type="GeneID" id="24098583"/>
<gene>
    <name evidence="1" type="ORF">FIBRA_05816</name>
</gene>